<gene>
    <name evidence="4" type="ORF">CUESP1_1517</name>
</gene>
<dbReference type="EMBL" id="LT669839">
    <property type="protein sequence ID" value="SHD76881.1"/>
    <property type="molecule type" value="Genomic_DNA"/>
</dbReference>
<dbReference type="Proteomes" id="UP000245423">
    <property type="component" value="Chromosome 1"/>
</dbReference>
<dbReference type="CDD" id="cd02205">
    <property type="entry name" value="CBS_pair_SF"/>
    <property type="match status" value="1"/>
</dbReference>
<organism evidence="4 5">
    <name type="scientific">[Clostridium] ultunense Esp</name>
    <dbReference type="NCBI Taxonomy" id="1288971"/>
    <lineage>
        <taxon>Bacteria</taxon>
        <taxon>Bacillati</taxon>
        <taxon>Bacillota</taxon>
        <taxon>Tissierellia</taxon>
        <taxon>Tissierellales</taxon>
        <taxon>Tepidimicrobiaceae</taxon>
        <taxon>Schnuerera</taxon>
    </lineage>
</organism>
<feature type="domain" description="ACT" evidence="3">
    <location>
        <begin position="140"/>
        <end position="210"/>
    </location>
</feature>
<dbReference type="InterPro" id="IPR002912">
    <property type="entry name" value="ACT_dom"/>
</dbReference>
<protein>
    <submittedName>
        <fullName evidence="4">Putative CBS domain protein</fullName>
    </submittedName>
</protein>
<evidence type="ECO:0000259" key="3">
    <source>
        <dbReference type="PROSITE" id="PS51671"/>
    </source>
</evidence>
<evidence type="ECO:0000313" key="4">
    <source>
        <dbReference type="EMBL" id="SHD76881.1"/>
    </source>
</evidence>
<proteinExistence type="predicted"/>
<dbReference type="SUPFAM" id="SSF55021">
    <property type="entry name" value="ACT-like"/>
    <property type="match status" value="1"/>
</dbReference>
<evidence type="ECO:0000256" key="1">
    <source>
        <dbReference type="PROSITE-ProRule" id="PRU00703"/>
    </source>
</evidence>
<dbReference type="Pfam" id="PF00571">
    <property type="entry name" value="CBS"/>
    <property type="match status" value="1"/>
</dbReference>
<evidence type="ECO:0000313" key="5">
    <source>
        <dbReference type="Proteomes" id="UP000245423"/>
    </source>
</evidence>
<dbReference type="RefSeq" id="WP_005583807.1">
    <property type="nucleotide sequence ID" value="NZ_LT669839.1"/>
</dbReference>
<dbReference type="OrthoDB" id="1706107at2"/>
<dbReference type="InterPro" id="IPR045865">
    <property type="entry name" value="ACT-like_dom_sf"/>
</dbReference>
<dbReference type="PROSITE" id="PS51371">
    <property type="entry name" value="CBS"/>
    <property type="match status" value="1"/>
</dbReference>
<keyword evidence="5" id="KW-1185">Reference proteome</keyword>
<sequence>MYVRNHMLPKDKLTTLELGEDIGSALEKINQGDFMSLPVLEGEQFKGYLMKEAIFRNYFEANGRDREEFLKNVKVNDLYSTNYKSIKEDEYAENASYLLKEWRTPFLPVFDSKGKFVGILTHNSIFNAFSEIFGLEKGTRIVVDMLDIPGQLARLSEVIRKENVNIINFAAVDAKVLDVYRVIIRVDTKDVVGLIEKIEKAGFKIGAISK</sequence>
<reference evidence="4 5" key="1">
    <citation type="submission" date="2016-11" db="EMBL/GenBank/DDBJ databases">
        <authorList>
            <person name="Manzoor S."/>
        </authorList>
    </citation>
    <scope>NUCLEOTIDE SEQUENCE [LARGE SCALE GENOMIC DNA]</scope>
    <source>
        <strain evidence="4">Clostridium ultunense strain Esp</strain>
    </source>
</reference>
<accession>M1Z8D5</accession>
<dbReference type="InterPro" id="IPR046342">
    <property type="entry name" value="CBS_dom_sf"/>
</dbReference>
<evidence type="ECO:0000259" key="2">
    <source>
        <dbReference type="PROSITE" id="PS51371"/>
    </source>
</evidence>
<dbReference type="AlphaFoldDB" id="M1Z8D5"/>
<dbReference type="PROSITE" id="PS51671">
    <property type="entry name" value="ACT"/>
    <property type="match status" value="1"/>
</dbReference>
<feature type="domain" description="CBS" evidence="2">
    <location>
        <begin position="79"/>
        <end position="137"/>
    </location>
</feature>
<dbReference type="Pfam" id="PF22190">
    <property type="entry name" value="TTHA0829-like_ACT"/>
    <property type="match status" value="1"/>
</dbReference>
<keyword evidence="1" id="KW-0129">CBS domain</keyword>
<dbReference type="Gene3D" id="3.10.580.10">
    <property type="entry name" value="CBS-domain"/>
    <property type="match status" value="1"/>
</dbReference>
<dbReference type="SUPFAM" id="SSF54631">
    <property type="entry name" value="CBS-domain pair"/>
    <property type="match status" value="1"/>
</dbReference>
<dbReference type="InterPro" id="IPR000644">
    <property type="entry name" value="CBS_dom"/>
</dbReference>
<dbReference type="HOGENOM" id="CLU_040681_6_1_9"/>
<name>M1Z8D5_9FIRM</name>